<dbReference type="CTD" id="78777278"/>
<evidence type="ECO:0000313" key="2">
    <source>
        <dbReference type="EMBL" id="KAF1755001.1"/>
    </source>
</evidence>
<dbReference type="EMBL" id="WUAV01000005">
    <property type="protein sequence ID" value="KAF1755001.1"/>
    <property type="molecule type" value="Genomic_DNA"/>
</dbReference>
<proteinExistence type="predicted"/>
<sequence>MHLLPSILILSCILLHIGADFRPCPYMTPECRSKMLELRSLLTFFPDLYYPPPLDMYNLTKLLCQETESCLSRCGALEDYRNACESFGTQVHQFESLCVKGALEDTDPLLKKKVFTEGKGCFLNISDLHDCKTYMPLKYDILMSQYLTPSEDGKCNTPYDKFQKFQCEVLLWKFDLTIKTMYDKNSLNATMLAEMAQRSQNCIDNTCLMKPMKTGKMMKLFNKTSF</sequence>
<dbReference type="AlphaFoldDB" id="A0A6A5GK75"/>
<accession>A0A6A5GK75</accession>
<dbReference type="Proteomes" id="UP000483820">
    <property type="component" value="Chromosome V"/>
</dbReference>
<dbReference type="KEGG" id="crq:GCK72_021568"/>
<protein>
    <recommendedName>
        <fullName evidence="4">DUF19 domain-containing protein</fullName>
    </recommendedName>
</protein>
<reference evidence="2 3" key="1">
    <citation type="submission" date="2019-12" db="EMBL/GenBank/DDBJ databases">
        <title>Chromosome-level assembly of the Caenorhabditis remanei genome.</title>
        <authorList>
            <person name="Teterina A.A."/>
            <person name="Willis J.H."/>
            <person name="Phillips P.C."/>
        </authorList>
    </citation>
    <scope>NUCLEOTIDE SEQUENCE [LARGE SCALE GENOMIC DNA]</scope>
    <source>
        <strain evidence="2 3">PX506</strain>
        <tissue evidence="2">Whole organism</tissue>
    </source>
</reference>
<dbReference type="PANTHER" id="PTHR31897:SF8">
    <property type="entry name" value="DUF19 DOMAIN-CONTAINING PROTEIN"/>
    <property type="match status" value="1"/>
</dbReference>
<dbReference type="GeneID" id="78777278"/>
<dbReference type="RefSeq" id="XP_053583272.1">
    <property type="nucleotide sequence ID" value="XM_053734359.1"/>
</dbReference>
<gene>
    <name evidence="2" type="ORF">GCK72_021568</name>
</gene>
<evidence type="ECO:0000313" key="3">
    <source>
        <dbReference type="Proteomes" id="UP000483820"/>
    </source>
</evidence>
<evidence type="ECO:0000256" key="1">
    <source>
        <dbReference type="SAM" id="SignalP"/>
    </source>
</evidence>
<feature type="signal peptide" evidence="1">
    <location>
        <begin position="1"/>
        <end position="19"/>
    </location>
</feature>
<evidence type="ECO:0008006" key="4">
    <source>
        <dbReference type="Google" id="ProtNLM"/>
    </source>
</evidence>
<keyword evidence="1" id="KW-0732">Signal</keyword>
<dbReference type="PANTHER" id="PTHR31897">
    <property type="entry name" value="PROTEIN CBG17011-RELATED"/>
    <property type="match status" value="1"/>
</dbReference>
<comment type="caution">
    <text evidence="2">The sequence shown here is derived from an EMBL/GenBank/DDBJ whole genome shotgun (WGS) entry which is preliminary data.</text>
</comment>
<organism evidence="2 3">
    <name type="scientific">Caenorhabditis remanei</name>
    <name type="common">Caenorhabditis vulgaris</name>
    <dbReference type="NCBI Taxonomy" id="31234"/>
    <lineage>
        <taxon>Eukaryota</taxon>
        <taxon>Metazoa</taxon>
        <taxon>Ecdysozoa</taxon>
        <taxon>Nematoda</taxon>
        <taxon>Chromadorea</taxon>
        <taxon>Rhabditida</taxon>
        <taxon>Rhabditina</taxon>
        <taxon>Rhabditomorpha</taxon>
        <taxon>Rhabditoidea</taxon>
        <taxon>Rhabditidae</taxon>
        <taxon>Peloderinae</taxon>
        <taxon>Caenorhabditis</taxon>
    </lineage>
</organism>
<feature type="chain" id="PRO_5025612662" description="DUF19 domain-containing protein" evidence="1">
    <location>
        <begin position="20"/>
        <end position="226"/>
    </location>
</feature>
<name>A0A6A5GK75_CAERE</name>